<accession>A0ABP6DZ28</accession>
<dbReference type="EMBL" id="BAAASJ010000113">
    <property type="protein sequence ID" value="GAA2656199.1"/>
    <property type="molecule type" value="Genomic_DNA"/>
</dbReference>
<reference evidence="3" key="1">
    <citation type="journal article" date="2019" name="Int. J. Syst. Evol. Microbiol.">
        <title>The Global Catalogue of Microorganisms (GCM) 10K type strain sequencing project: providing services to taxonomists for standard genome sequencing and annotation.</title>
        <authorList>
            <consortium name="The Broad Institute Genomics Platform"/>
            <consortium name="The Broad Institute Genome Sequencing Center for Infectious Disease"/>
            <person name="Wu L."/>
            <person name="Ma J."/>
        </authorList>
    </citation>
    <scope>NUCLEOTIDE SEQUENCE [LARGE SCALE GENOMIC DNA]</scope>
    <source>
        <strain evidence="3">JCM 4524</strain>
    </source>
</reference>
<feature type="region of interest" description="Disordered" evidence="1">
    <location>
        <begin position="1"/>
        <end position="40"/>
    </location>
</feature>
<evidence type="ECO:0000313" key="2">
    <source>
        <dbReference type="EMBL" id="GAA2656199.1"/>
    </source>
</evidence>
<dbReference type="Proteomes" id="UP001500151">
    <property type="component" value="Unassembled WGS sequence"/>
</dbReference>
<gene>
    <name evidence="2" type="ORF">GCM10010307_69550</name>
</gene>
<keyword evidence="3" id="KW-1185">Reference proteome</keyword>
<protein>
    <submittedName>
        <fullName evidence="2">Uncharacterized protein</fullName>
    </submittedName>
</protein>
<evidence type="ECO:0000256" key="1">
    <source>
        <dbReference type="SAM" id="MobiDB-lite"/>
    </source>
</evidence>
<feature type="region of interest" description="Disordered" evidence="1">
    <location>
        <begin position="50"/>
        <end position="69"/>
    </location>
</feature>
<feature type="compositionally biased region" description="Basic and acidic residues" evidence="1">
    <location>
        <begin position="1"/>
        <end position="15"/>
    </location>
</feature>
<organism evidence="2 3">
    <name type="scientific">Streptomyces vastus</name>
    <dbReference type="NCBI Taxonomy" id="285451"/>
    <lineage>
        <taxon>Bacteria</taxon>
        <taxon>Bacillati</taxon>
        <taxon>Actinomycetota</taxon>
        <taxon>Actinomycetes</taxon>
        <taxon>Kitasatosporales</taxon>
        <taxon>Streptomycetaceae</taxon>
        <taxon>Streptomyces</taxon>
    </lineage>
</organism>
<comment type="caution">
    <text evidence="2">The sequence shown here is derived from an EMBL/GenBank/DDBJ whole genome shotgun (WGS) entry which is preliminary data.</text>
</comment>
<sequence length="108" mass="11490">MGRDRQGDEREEHGPLRPVRLAGVGRESGPPGVIRWPGLSRSAVSFPPSTRHLTLPGGPGSAPSARWSPSKLCGLRRTRWIRLPRPRMGLAGMGRLACVPAKGAGPVA</sequence>
<evidence type="ECO:0000313" key="3">
    <source>
        <dbReference type="Proteomes" id="UP001500151"/>
    </source>
</evidence>
<name>A0ABP6DZ28_9ACTN</name>
<proteinExistence type="predicted"/>